<feature type="domain" description="DUF4357" evidence="1">
    <location>
        <begin position="46"/>
        <end position="90"/>
    </location>
</feature>
<keyword evidence="3" id="KW-1185">Reference proteome</keyword>
<protein>
    <submittedName>
        <fullName evidence="2">DUF4357 domain-containing protein</fullName>
    </submittedName>
</protein>
<reference evidence="2 3" key="1">
    <citation type="journal article" date="2020" name="ISME J.">
        <title>Comparative genomics reveals insights into cyanobacterial evolution and habitat adaptation.</title>
        <authorList>
            <person name="Chen M.Y."/>
            <person name="Teng W.K."/>
            <person name="Zhao L."/>
            <person name="Hu C.X."/>
            <person name="Zhou Y.K."/>
            <person name="Han B.P."/>
            <person name="Song L.R."/>
            <person name="Shu W.S."/>
        </authorList>
    </citation>
    <scope>NUCLEOTIDE SEQUENCE [LARGE SCALE GENOMIC DNA]</scope>
    <source>
        <strain evidence="2 3">FACHB-1040</strain>
    </source>
</reference>
<gene>
    <name evidence="2" type="ORF">H6F99_07620</name>
</gene>
<evidence type="ECO:0000313" key="3">
    <source>
        <dbReference type="Proteomes" id="UP000606721"/>
    </source>
</evidence>
<name>A0ABR8BUP3_APHFL</name>
<organism evidence="2 3">
    <name type="scientific">Aphanizomenon flos-aquae FACHB-1040</name>
    <dbReference type="NCBI Taxonomy" id="2692887"/>
    <lineage>
        <taxon>Bacteria</taxon>
        <taxon>Bacillati</taxon>
        <taxon>Cyanobacteriota</taxon>
        <taxon>Cyanophyceae</taxon>
        <taxon>Nostocales</taxon>
        <taxon>Aphanizomenonaceae</taxon>
        <taxon>Aphanizomenon</taxon>
    </lineage>
</organism>
<sequence>MCDVYLLFGKPETLTDKAKIYIGEAENAYSRLVDHVSKKEFWNEITVQVDDKLVFKSDWLFSSPSAAANVIMGRSANGLKEWKDSSGKKLHEIEKQEISKANKQIQPTT</sequence>
<proteinExistence type="predicted"/>
<dbReference type="Proteomes" id="UP000606721">
    <property type="component" value="Unassembled WGS sequence"/>
</dbReference>
<accession>A0ABR8BUP3</accession>
<dbReference type="EMBL" id="JACJQT010000014">
    <property type="protein sequence ID" value="MBD2278175.1"/>
    <property type="molecule type" value="Genomic_DNA"/>
</dbReference>
<evidence type="ECO:0000259" key="1">
    <source>
        <dbReference type="Pfam" id="PF14267"/>
    </source>
</evidence>
<evidence type="ECO:0000313" key="2">
    <source>
        <dbReference type="EMBL" id="MBD2278175.1"/>
    </source>
</evidence>
<dbReference type="Pfam" id="PF14267">
    <property type="entry name" value="DUF4357"/>
    <property type="match status" value="1"/>
</dbReference>
<comment type="caution">
    <text evidence="2">The sequence shown here is derived from an EMBL/GenBank/DDBJ whole genome shotgun (WGS) entry which is preliminary data.</text>
</comment>
<dbReference type="InterPro" id="IPR025579">
    <property type="entry name" value="DUF4357"/>
</dbReference>